<proteinExistence type="predicted"/>
<sequence>MKEGPRAWVYIAQVLQDHLHGQPGRHFSCAMPPHPIRHHEDPTPGGEGVAHGVLVFGPLEAGVGFQGEGQAGHGGILPPFARGQQEVAALC</sequence>
<protein>
    <submittedName>
        <fullName evidence="1">Uncharacterized protein</fullName>
    </submittedName>
</protein>
<evidence type="ECO:0000313" key="1">
    <source>
        <dbReference type="EMBL" id="KPD29701.1"/>
    </source>
</evidence>
<dbReference type="PATRIC" id="fig|37636.3.peg.735"/>
<evidence type="ECO:0000313" key="2">
    <source>
        <dbReference type="Proteomes" id="UP000053099"/>
    </source>
</evidence>
<dbReference type="AlphaFoldDB" id="A0A0N0ZPN5"/>
<dbReference type="Proteomes" id="UP000053099">
    <property type="component" value="Unassembled WGS sequence"/>
</dbReference>
<reference evidence="1 2" key="1">
    <citation type="submission" date="2015-09" db="EMBL/GenBank/DDBJ databases">
        <title>Draft genome sequence of Thermus scotoductus strain K1 isolated from a geothermal spring in Nagorno-Karabakh, Armenia.</title>
        <authorList>
            <person name="Saghatelyan A."/>
            <person name="Poghosyan L."/>
            <person name="Panosyan H."/>
            <person name="Birkeland N.-K."/>
        </authorList>
    </citation>
    <scope>NUCLEOTIDE SEQUENCE [LARGE SCALE GENOMIC DNA]</scope>
    <source>
        <strain evidence="1 2">K1</strain>
    </source>
</reference>
<comment type="caution">
    <text evidence="1">The sequence shown here is derived from an EMBL/GenBank/DDBJ whole genome shotgun (WGS) entry which is preliminary data.</text>
</comment>
<accession>A0A0N0ZPN5</accession>
<organism evidence="1 2">
    <name type="scientific">Thermus scotoductus</name>
    <dbReference type="NCBI Taxonomy" id="37636"/>
    <lineage>
        <taxon>Bacteria</taxon>
        <taxon>Thermotogati</taxon>
        <taxon>Deinococcota</taxon>
        <taxon>Deinococci</taxon>
        <taxon>Thermales</taxon>
        <taxon>Thermaceae</taxon>
        <taxon>Thermus</taxon>
    </lineage>
</organism>
<name>A0A0N0ZPN5_THESC</name>
<dbReference type="EMBL" id="LJJR01000021">
    <property type="protein sequence ID" value="KPD29701.1"/>
    <property type="molecule type" value="Genomic_DNA"/>
</dbReference>
<gene>
    <name evidence="1" type="ORF">AN926_07770</name>
</gene>